<dbReference type="Proteomes" id="UP000267654">
    <property type="component" value="Unassembled WGS sequence"/>
</dbReference>
<dbReference type="PANTHER" id="PTHR30303">
    <property type="entry name" value="HYDROGENASE ISOENZYMES FORMATION PROTEIN HYPE"/>
    <property type="match status" value="1"/>
</dbReference>
<protein>
    <submittedName>
        <fullName evidence="4">Hydrogenase expression/formation protein HypE</fullName>
    </submittedName>
</protein>
<accession>A0A662DA53</accession>
<dbReference type="AlphaFoldDB" id="A0A662DA53"/>
<dbReference type="PIRSF" id="PIRSF005644">
    <property type="entry name" value="Hdrgns_mtr_HypE"/>
    <property type="match status" value="1"/>
</dbReference>
<comment type="similarity">
    <text evidence="1">Belongs to the HypE family.</text>
</comment>
<sequence>MKLKQVIRLAHGNGGKLTQELIRNVFFPCFNNSFLAPLSDSAVFKLNGTEVAFTTDSYVIKPIFFPGGDIGKLSVSGTVNDLAVMGAKPLFISCSLIIEEGLPLSTLKKIIWSIQETAIKSGVKVITGDTKVVEKGSGDSIFINTAGIGVVSSEIKLGFDRIEVGDRIIISGTIGGLSIAVLSQREELGFGESVSSDCAPLYELVEKLKPYWKDIKFMRDPTRGGIAGILNEIVQGRNFGIELWEREIPLKEETMAICELLGIDPLYLANEGKIIFFVNEKNANEIVEVLRNHPLGEKANVVGEVVAGPPGKVYLETIIGTKRVLDMLVEDQLPRIC</sequence>
<gene>
    <name evidence="4" type="primary">hypE</name>
    <name evidence="4" type="ORF">DRI96_05715</name>
</gene>
<reference evidence="4 5" key="1">
    <citation type="submission" date="2018-06" db="EMBL/GenBank/DDBJ databases">
        <title>Extensive metabolic versatility and redundancy in microbially diverse, dynamic hydrothermal sediments.</title>
        <authorList>
            <person name="Dombrowski N."/>
            <person name="Teske A."/>
            <person name="Baker B.J."/>
        </authorList>
    </citation>
    <scope>NUCLEOTIDE SEQUENCE [LARGE SCALE GENOMIC DNA]</scope>
    <source>
        <strain evidence="4">B19_G9</strain>
    </source>
</reference>
<dbReference type="SUPFAM" id="SSF56042">
    <property type="entry name" value="PurM C-terminal domain-like"/>
    <property type="match status" value="1"/>
</dbReference>
<dbReference type="Pfam" id="PF00586">
    <property type="entry name" value="AIRS"/>
    <property type="match status" value="1"/>
</dbReference>
<feature type="domain" description="PurM-like C-terminal" evidence="3">
    <location>
        <begin position="163"/>
        <end position="314"/>
    </location>
</feature>
<dbReference type="PANTHER" id="PTHR30303:SF0">
    <property type="entry name" value="CARBAMOYL DEHYDRATASE HYPE"/>
    <property type="match status" value="1"/>
</dbReference>
<dbReference type="CDD" id="cd02197">
    <property type="entry name" value="HypE"/>
    <property type="match status" value="1"/>
</dbReference>
<dbReference type="Gene3D" id="3.90.650.10">
    <property type="entry name" value="PurM-like C-terminal domain"/>
    <property type="match status" value="1"/>
</dbReference>
<proteinExistence type="inferred from homology"/>
<dbReference type="NCBIfam" id="TIGR02124">
    <property type="entry name" value="hypE"/>
    <property type="match status" value="1"/>
</dbReference>
<dbReference type="InterPro" id="IPR016188">
    <property type="entry name" value="PurM-like_N"/>
</dbReference>
<dbReference type="Pfam" id="PF02769">
    <property type="entry name" value="AIRS_C"/>
    <property type="match status" value="1"/>
</dbReference>
<evidence type="ECO:0000313" key="5">
    <source>
        <dbReference type="Proteomes" id="UP000267654"/>
    </source>
</evidence>
<evidence type="ECO:0000259" key="2">
    <source>
        <dbReference type="Pfam" id="PF00586"/>
    </source>
</evidence>
<feature type="domain" description="PurM-like N-terminal" evidence="2">
    <location>
        <begin position="39"/>
        <end position="151"/>
    </location>
</feature>
<organism evidence="4 5">
    <name type="scientific">Aerophobetes bacterium</name>
    <dbReference type="NCBI Taxonomy" id="2030807"/>
    <lineage>
        <taxon>Bacteria</taxon>
        <taxon>Candidatus Aerophobota</taxon>
    </lineage>
</organism>
<dbReference type="InterPro" id="IPR036921">
    <property type="entry name" value="PurM-like_N_sf"/>
</dbReference>
<dbReference type="InterPro" id="IPR010918">
    <property type="entry name" value="PurM-like_C_dom"/>
</dbReference>
<comment type="caution">
    <text evidence="4">The sequence shown here is derived from an EMBL/GenBank/DDBJ whole genome shotgun (WGS) entry which is preliminary data.</text>
</comment>
<name>A0A662DA53_UNCAE</name>
<dbReference type="Gene3D" id="3.30.1330.10">
    <property type="entry name" value="PurM-like, N-terminal domain"/>
    <property type="match status" value="1"/>
</dbReference>
<dbReference type="InterPro" id="IPR011854">
    <property type="entry name" value="HypE"/>
</dbReference>
<dbReference type="EMBL" id="QMQB01000218">
    <property type="protein sequence ID" value="RLE11728.1"/>
    <property type="molecule type" value="Genomic_DNA"/>
</dbReference>
<evidence type="ECO:0000313" key="4">
    <source>
        <dbReference type="EMBL" id="RLE11728.1"/>
    </source>
</evidence>
<dbReference type="InterPro" id="IPR036676">
    <property type="entry name" value="PurM-like_C_sf"/>
</dbReference>
<dbReference type="GO" id="GO:0051604">
    <property type="term" value="P:protein maturation"/>
    <property type="evidence" value="ECO:0007669"/>
    <property type="project" value="TreeGrafter"/>
</dbReference>
<evidence type="ECO:0000256" key="1">
    <source>
        <dbReference type="ARBA" id="ARBA00006243"/>
    </source>
</evidence>
<dbReference type="SUPFAM" id="SSF55326">
    <property type="entry name" value="PurM N-terminal domain-like"/>
    <property type="match status" value="1"/>
</dbReference>
<evidence type="ECO:0000259" key="3">
    <source>
        <dbReference type="Pfam" id="PF02769"/>
    </source>
</evidence>